<comment type="domain">
    <text evidence="6">The N-terminal region contains the highly conserved SGGXDS motif, predicted to be a P-loop motif involved in ATP binding.</text>
</comment>
<dbReference type="InterPro" id="IPR014729">
    <property type="entry name" value="Rossmann-like_a/b/a_fold"/>
</dbReference>
<dbReference type="Gene3D" id="3.40.50.620">
    <property type="entry name" value="HUPs"/>
    <property type="match status" value="1"/>
</dbReference>
<evidence type="ECO:0000256" key="4">
    <source>
        <dbReference type="ARBA" id="ARBA00022840"/>
    </source>
</evidence>
<dbReference type="RefSeq" id="WP_170253592.1">
    <property type="nucleotide sequence ID" value="NZ_BJZP01000035.1"/>
</dbReference>
<dbReference type="GO" id="GO:0005737">
    <property type="term" value="C:cytoplasm"/>
    <property type="evidence" value="ECO:0007669"/>
    <property type="project" value="UniProtKB-SubCell"/>
</dbReference>
<dbReference type="EC" id="6.3.4.19" evidence="6"/>
<feature type="domain" description="tRNA(Ile)-lysidine/2-thiocytidine synthase N-terminal" evidence="7">
    <location>
        <begin position="26"/>
        <end position="207"/>
    </location>
</feature>
<keyword evidence="3 6" id="KW-0547">Nucleotide-binding</keyword>
<keyword evidence="4 6" id="KW-0067">ATP-binding</keyword>
<evidence type="ECO:0000256" key="1">
    <source>
        <dbReference type="ARBA" id="ARBA00022598"/>
    </source>
</evidence>
<dbReference type="Proteomes" id="UP000321717">
    <property type="component" value="Unassembled WGS sequence"/>
</dbReference>
<keyword evidence="2 6" id="KW-0819">tRNA processing</keyword>
<evidence type="ECO:0000256" key="6">
    <source>
        <dbReference type="HAMAP-Rule" id="MF_01161"/>
    </source>
</evidence>
<gene>
    <name evidence="6 8" type="primary">tilS</name>
    <name evidence="8" type="ORF">RNA01_42300</name>
</gene>
<feature type="binding site" evidence="6">
    <location>
        <begin position="31"/>
        <end position="36"/>
    </location>
    <ligand>
        <name>ATP</name>
        <dbReference type="ChEBI" id="CHEBI:30616"/>
    </ligand>
</feature>
<dbReference type="SUPFAM" id="SSF52402">
    <property type="entry name" value="Adenine nucleotide alpha hydrolases-like"/>
    <property type="match status" value="1"/>
</dbReference>
<dbReference type="GO" id="GO:0005524">
    <property type="term" value="F:ATP binding"/>
    <property type="evidence" value="ECO:0007669"/>
    <property type="project" value="UniProtKB-UniRule"/>
</dbReference>
<reference evidence="8 9" key="1">
    <citation type="submission" date="2019-07" db="EMBL/GenBank/DDBJ databases">
        <title>Whole genome shotgun sequence of Rhizobium naphthalenivorans NBRC 107585.</title>
        <authorList>
            <person name="Hosoyama A."/>
            <person name="Uohara A."/>
            <person name="Ohji S."/>
            <person name="Ichikawa N."/>
        </authorList>
    </citation>
    <scope>NUCLEOTIDE SEQUENCE [LARGE SCALE GENOMIC DNA]</scope>
    <source>
        <strain evidence="8 9">NBRC 107585</strain>
    </source>
</reference>
<dbReference type="AlphaFoldDB" id="A0A512HPB6"/>
<dbReference type="HAMAP" id="MF_01161">
    <property type="entry name" value="tRNA_Ile_lys_synt"/>
    <property type="match status" value="1"/>
</dbReference>
<keyword evidence="1 6" id="KW-0436">Ligase</keyword>
<evidence type="ECO:0000256" key="5">
    <source>
        <dbReference type="ARBA" id="ARBA00048539"/>
    </source>
</evidence>
<evidence type="ECO:0000259" key="7">
    <source>
        <dbReference type="Pfam" id="PF01171"/>
    </source>
</evidence>
<evidence type="ECO:0000313" key="9">
    <source>
        <dbReference type="Proteomes" id="UP000321717"/>
    </source>
</evidence>
<name>A0A512HPB6_9HYPH</name>
<keyword evidence="6" id="KW-0963">Cytoplasm</keyword>
<sequence length="437" mass="47079">MNTSLLTLPQDAARRLLTSLRKPTRFLAAVSGGSDSTGLLIALHRAVSQHDCPHSIAAATVDHALRPESTAEARTVASLCASLDIPHRIVTWQGDKPSTGISAAARQARYRLLSTAADELGATAMVTGHTADDQYETIAMRAARATQDNLGLSGMAAATLYDRRIWVLRPFLAVRRAAIRDYLSEAGIGWVDDPSNVDPHYERVRIRLGHGARPSTPENNAAERRRELSSAAASLVGRCATLHAGCLVSLSADARNAAPQVLRHTLATLATIAGGRTYRPSAAAMDQLMQLVASGSPGRMTLSGALVQLRRDDIYIMREVRDVLPRDVAAQSSLLWDGRYLITNPSDDRFHVHPDAATFAPPASDTLSPAMLRHIGRITPEIRFHSGSADKGAPPPDTVSITPAFPLFDHFLPDFDLPLAEAIARLFGRKAYLPLPA</sequence>
<dbReference type="PANTHER" id="PTHR43033:SF1">
    <property type="entry name" value="TRNA(ILE)-LYSIDINE SYNTHASE-RELATED"/>
    <property type="match status" value="1"/>
</dbReference>
<keyword evidence="9" id="KW-1185">Reference proteome</keyword>
<dbReference type="InterPro" id="IPR012094">
    <property type="entry name" value="tRNA_Ile_lys_synt"/>
</dbReference>
<dbReference type="GO" id="GO:0006400">
    <property type="term" value="P:tRNA modification"/>
    <property type="evidence" value="ECO:0007669"/>
    <property type="project" value="UniProtKB-UniRule"/>
</dbReference>
<dbReference type="NCBIfam" id="TIGR02432">
    <property type="entry name" value="lysidine_TilS_N"/>
    <property type="match status" value="1"/>
</dbReference>
<dbReference type="GO" id="GO:0032267">
    <property type="term" value="F:tRNA(Ile)-lysidine synthase activity"/>
    <property type="evidence" value="ECO:0007669"/>
    <property type="project" value="UniProtKB-EC"/>
</dbReference>
<comment type="function">
    <text evidence="6">Ligates lysine onto the cytidine present at position 34 of the AUA codon-specific tRNA(Ile) that contains the anticodon CAU, in an ATP-dependent manner. Cytidine is converted to lysidine, thus changing the amino acid specificity of the tRNA from methionine to isoleucine.</text>
</comment>
<dbReference type="InterPro" id="IPR011063">
    <property type="entry name" value="TilS/TtcA_N"/>
</dbReference>
<dbReference type="InterPro" id="IPR012795">
    <property type="entry name" value="tRNA_Ile_lys_synt_N"/>
</dbReference>
<comment type="caution">
    <text evidence="8">The sequence shown here is derived from an EMBL/GenBank/DDBJ whole genome shotgun (WGS) entry which is preliminary data.</text>
</comment>
<evidence type="ECO:0000256" key="3">
    <source>
        <dbReference type="ARBA" id="ARBA00022741"/>
    </source>
</evidence>
<evidence type="ECO:0000313" key="8">
    <source>
        <dbReference type="EMBL" id="GEO87298.1"/>
    </source>
</evidence>
<dbReference type="CDD" id="cd01992">
    <property type="entry name" value="TilS_N"/>
    <property type="match status" value="1"/>
</dbReference>
<evidence type="ECO:0000256" key="2">
    <source>
        <dbReference type="ARBA" id="ARBA00022694"/>
    </source>
</evidence>
<comment type="similarity">
    <text evidence="6">Belongs to the tRNA(Ile)-lysidine synthase family.</text>
</comment>
<accession>A0A512HPB6</accession>
<comment type="catalytic activity">
    <reaction evidence="5 6">
        <text>cytidine(34) in tRNA(Ile2) + L-lysine + ATP = lysidine(34) in tRNA(Ile2) + AMP + diphosphate + H(+)</text>
        <dbReference type="Rhea" id="RHEA:43744"/>
        <dbReference type="Rhea" id="RHEA-COMP:10625"/>
        <dbReference type="Rhea" id="RHEA-COMP:10670"/>
        <dbReference type="ChEBI" id="CHEBI:15378"/>
        <dbReference type="ChEBI" id="CHEBI:30616"/>
        <dbReference type="ChEBI" id="CHEBI:32551"/>
        <dbReference type="ChEBI" id="CHEBI:33019"/>
        <dbReference type="ChEBI" id="CHEBI:82748"/>
        <dbReference type="ChEBI" id="CHEBI:83665"/>
        <dbReference type="ChEBI" id="CHEBI:456215"/>
        <dbReference type="EC" id="6.3.4.19"/>
    </reaction>
</comment>
<dbReference type="PANTHER" id="PTHR43033">
    <property type="entry name" value="TRNA(ILE)-LYSIDINE SYNTHASE-RELATED"/>
    <property type="match status" value="1"/>
</dbReference>
<organism evidence="8 9">
    <name type="scientific">Ciceribacter naphthalenivorans</name>
    <dbReference type="NCBI Taxonomy" id="1118451"/>
    <lineage>
        <taxon>Bacteria</taxon>
        <taxon>Pseudomonadati</taxon>
        <taxon>Pseudomonadota</taxon>
        <taxon>Alphaproteobacteria</taxon>
        <taxon>Hyphomicrobiales</taxon>
        <taxon>Rhizobiaceae</taxon>
        <taxon>Ciceribacter</taxon>
    </lineage>
</organism>
<dbReference type="EMBL" id="BJZP01000035">
    <property type="protein sequence ID" value="GEO87298.1"/>
    <property type="molecule type" value="Genomic_DNA"/>
</dbReference>
<comment type="subcellular location">
    <subcellularLocation>
        <location evidence="6">Cytoplasm</location>
    </subcellularLocation>
</comment>
<protein>
    <recommendedName>
        <fullName evidence="6">tRNA(Ile)-lysidine synthase</fullName>
        <ecNumber evidence="6">6.3.4.19</ecNumber>
    </recommendedName>
    <alternativeName>
        <fullName evidence="6">tRNA(Ile)-2-lysyl-cytidine synthase</fullName>
    </alternativeName>
    <alternativeName>
        <fullName evidence="6">tRNA(Ile)-lysidine synthetase</fullName>
    </alternativeName>
</protein>
<proteinExistence type="inferred from homology"/>
<dbReference type="Pfam" id="PF01171">
    <property type="entry name" value="ATP_bind_3"/>
    <property type="match status" value="1"/>
</dbReference>